<dbReference type="Proteomes" id="UP001497680">
    <property type="component" value="Unassembled WGS sequence"/>
</dbReference>
<keyword evidence="2" id="KW-1185">Reference proteome</keyword>
<accession>A0ACC0CME8</accession>
<name>A0ACC0CME8_9PEZI</name>
<evidence type="ECO:0000313" key="2">
    <source>
        <dbReference type="Proteomes" id="UP001497680"/>
    </source>
</evidence>
<proteinExistence type="predicted"/>
<sequence>MEKIPAELCFQIAGDLPKVDLKSLRLALKHFYSVSTTLLFNRVYASLHLKDLEVLSAISRHPIMSVAVQEIVYLGLFFQPLRPAEKLPKCSRQYYDARREEDEATMREGKDVAIISEALARMPNIRTVILTNHWLPTRNLLGDCHPSLRSMKIYPNDERLGGPLAREYPPFAKKPSGGPLVRHDGVNIDPSFRVMCHAISIADLPVQAFSVDYRVQIEPGRPRRGLCPATFHLEPDELEYCRHAFRHLRKISFSLTHPDYFSDSVIPQLEWNSLQEGNIAKIFAAATELEELTFDFTDFFLPGTFLDLRSDEVYVPLEKYLGTHTWHRLRSIGLFSKELQPADLLALLHRHRKTLKHLSLEGITLHDGSWEKVAEEVRQWLILESAHFSSLRERWDEEDHGLLPKSIYDNELEKYMLYGKSGSIYPE</sequence>
<protein>
    <submittedName>
        <fullName evidence="1">Uncharacterized protein</fullName>
    </submittedName>
</protein>
<evidence type="ECO:0000313" key="1">
    <source>
        <dbReference type="EMBL" id="KAI6081562.1"/>
    </source>
</evidence>
<organism evidence="1 2">
    <name type="scientific">Hypoxylon rubiginosum</name>
    <dbReference type="NCBI Taxonomy" id="110542"/>
    <lineage>
        <taxon>Eukaryota</taxon>
        <taxon>Fungi</taxon>
        <taxon>Dikarya</taxon>
        <taxon>Ascomycota</taxon>
        <taxon>Pezizomycotina</taxon>
        <taxon>Sordariomycetes</taxon>
        <taxon>Xylariomycetidae</taxon>
        <taxon>Xylariales</taxon>
        <taxon>Hypoxylaceae</taxon>
        <taxon>Hypoxylon</taxon>
    </lineage>
</organism>
<comment type="caution">
    <text evidence="1">The sequence shown here is derived from an EMBL/GenBank/DDBJ whole genome shotgun (WGS) entry which is preliminary data.</text>
</comment>
<dbReference type="EMBL" id="MU394392">
    <property type="protein sequence ID" value="KAI6081562.1"/>
    <property type="molecule type" value="Genomic_DNA"/>
</dbReference>
<gene>
    <name evidence="1" type="ORF">F4821DRAFT_264800</name>
</gene>
<reference evidence="1 2" key="1">
    <citation type="journal article" date="2022" name="New Phytol.">
        <title>Ecological generalism drives hyperdiversity of secondary metabolite gene clusters in xylarialean endophytes.</title>
        <authorList>
            <person name="Franco M.E.E."/>
            <person name="Wisecaver J.H."/>
            <person name="Arnold A.E."/>
            <person name="Ju Y.M."/>
            <person name="Slot J.C."/>
            <person name="Ahrendt S."/>
            <person name="Moore L.P."/>
            <person name="Eastman K.E."/>
            <person name="Scott K."/>
            <person name="Konkel Z."/>
            <person name="Mondo S.J."/>
            <person name="Kuo A."/>
            <person name="Hayes R.D."/>
            <person name="Haridas S."/>
            <person name="Andreopoulos B."/>
            <person name="Riley R."/>
            <person name="LaButti K."/>
            <person name="Pangilinan J."/>
            <person name="Lipzen A."/>
            <person name="Amirebrahimi M."/>
            <person name="Yan J."/>
            <person name="Adam C."/>
            <person name="Keymanesh K."/>
            <person name="Ng V."/>
            <person name="Louie K."/>
            <person name="Northen T."/>
            <person name="Drula E."/>
            <person name="Henrissat B."/>
            <person name="Hsieh H.M."/>
            <person name="Youens-Clark K."/>
            <person name="Lutzoni F."/>
            <person name="Miadlikowska J."/>
            <person name="Eastwood D.C."/>
            <person name="Hamelin R.C."/>
            <person name="Grigoriev I.V."/>
            <person name="U'Ren J.M."/>
        </authorList>
    </citation>
    <scope>NUCLEOTIDE SEQUENCE [LARGE SCALE GENOMIC DNA]</scope>
    <source>
        <strain evidence="1 2">ER1909</strain>
    </source>
</reference>